<evidence type="ECO:0000256" key="3">
    <source>
        <dbReference type="ARBA" id="ARBA00022729"/>
    </source>
</evidence>
<sequence>MTTGVERDVLAYSNCPVPNALLTALVSGRLKREGIALEVLTGSQGDLHFTYDHPQYTRFGGEIPPLVSEGLRAPGRTRLLGITRFVGRQGFYVAAESQVTDAAGLAGRRVGVSSAAIRILRRELGDYQRLDPWNQTLTALGTWEARGLLATLSRGGLELGDVELVAIETPGVDLPPDQLHSSSSIKGADLFPAVASHQSSILASGTVDALFSWLPWAAELEDLSGARIVSDLSDDDRNIYASVWTVSARLIDDRPDLVQRLVDAAVDAGRWARDHHDEVVAIHAENLGVAQSAIGRGFGADFTEHLGPALDDESFAILEQTQRFLLDRQLIDRATDLEQWAAPDFLADSIKRLTTIGACR</sequence>
<comment type="caution">
    <text evidence="4">The sequence shown here is derived from an EMBL/GenBank/DDBJ whole genome shotgun (WGS) entry which is preliminary data.</text>
</comment>
<protein>
    <submittedName>
        <fullName evidence="4">2'-hydroxybiphenyl-2-sulfinate desulfinase</fullName>
    </submittedName>
</protein>
<dbReference type="Gene3D" id="3.40.190.10">
    <property type="entry name" value="Periplasmic binding protein-like II"/>
    <property type="match status" value="1"/>
</dbReference>
<name>A0ABW9LYY9_9MYCO</name>
<evidence type="ECO:0000256" key="2">
    <source>
        <dbReference type="ARBA" id="ARBA00010742"/>
    </source>
</evidence>
<evidence type="ECO:0000256" key="1">
    <source>
        <dbReference type="ARBA" id="ARBA00004418"/>
    </source>
</evidence>
<accession>A0ABW9LYY9</accession>
<dbReference type="EMBL" id="JBKBDE010000005">
    <property type="protein sequence ID" value="MFN6552237.1"/>
    <property type="molecule type" value="Genomic_DNA"/>
</dbReference>
<dbReference type="SUPFAM" id="SSF53850">
    <property type="entry name" value="Periplasmic binding protein-like II"/>
    <property type="match status" value="1"/>
</dbReference>
<dbReference type="RefSeq" id="WP_409550733.1">
    <property type="nucleotide sequence ID" value="NZ_JBKBDE010000005.1"/>
</dbReference>
<keyword evidence="3" id="KW-0732">Signal</keyword>
<comment type="similarity">
    <text evidence="2">Belongs to the bacterial solute-binding protein SsuA/TauA family.</text>
</comment>
<evidence type="ECO:0000313" key="5">
    <source>
        <dbReference type="Proteomes" id="UP001635817"/>
    </source>
</evidence>
<dbReference type="PANTHER" id="PTHR30024">
    <property type="entry name" value="ALIPHATIC SULFONATES-BINDING PROTEIN-RELATED"/>
    <property type="match status" value="1"/>
</dbReference>
<organism evidence="4 5">
    <name type="scientific">Mycolicibacterium septicum</name>
    <dbReference type="NCBI Taxonomy" id="98668"/>
    <lineage>
        <taxon>Bacteria</taxon>
        <taxon>Bacillati</taxon>
        <taxon>Actinomycetota</taxon>
        <taxon>Actinomycetes</taxon>
        <taxon>Mycobacteriales</taxon>
        <taxon>Mycobacteriaceae</taxon>
        <taxon>Mycolicibacterium</taxon>
    </lineage>
</organism>
<dbReference type="Proteomes" id="UP001635817">
    <property type="component" value="Unassembled WGS sequence"/>
</dbReference>
<gene>
    <name evidence="4" type="ORF">ACK4CP_17680</name>
</gene>
<dbReference type="Gene3D" id="3.40.190.270">
    <property type="match status" value="1"/>
</dbReference>
<reference evidence="4 5" key="1">
    <citation type="submission" date="2024-12" db="EMBL/GenBank/DDBJ databases">
        <title>The coexistence of Mycolicibacterium septicum and Mycolicibacterium nivoides in clinical samples.</title>
        <authorList>
            <person name="Wang C."/>
            <person name="Feng Y."/>
            <person name="Zong Z."/>
        </authorList>
    </citation>
    <scope>NUCLEOTIDE SEQUENCE [LARGE SCALE GENOMIC DNA]</scope>
    <source>
        <strain evidence="4 5">120310</strain>
    </source>
</reference>
<dbReference type="PANTHER" id="PTHR30024:SF47">
    <property type="entry name" value="TAURINE-BINDING PERIPLASMIC PROTEIN"/>
    <property type="match status" value="1"/>
</dbReference>
<evidence type="ECO:0000313" key="4">
    <source>
        <dbReference type="EMBL" id="MFN6552237.1"/>
    </source>
</evidence>
<keyword evidence="5" id="KW-1185">Reference proteome</keyword>
<proteinExistence type="inferred from homology"/>
<comment type="subcellular location">
    <subcellularLocation>
        <location evidence="1">Periplasm</location>
    </subcellularLocation>
</comment>